<keyword evidence="3" id="KW-0732">Signal</keyword>
<evidence type="ECO:0000256" key="3">
    <source>
        <dbReference type="ARBA" id="ARBA00022729"/>
    </source>
</evidence>
<dbReference type="EMBL" id="CP002582">
    <property type="protein sequence ID" value="ADZ83634.1"/>
    <property type="molecule type" value="Genomic_DNA"/>
</dbReference>
<protein>
    <submittedName>
        <fullName evidence="4">ABC transporter substrate-binding protein</fullName>
    </submittedName>
</protein>
<dbReference type="STRING" id="642492.Clole_1914"/>
<evidence type="ECO:0000313" key="5">
    <source>
        <dbReference type="Proteomes" id="UP000008467"/>
    </source>
</evidence>
<keyword evidence="5" id="KW-1185">Reference proteome</keyword>
<dbReference type="PANTHER" id="PTHR30024:SF47">
    <property type="entry name" value="TAURINE-BINDING PERIPLASMIC PROTEIN"/>
    <property type="match status" value="1"/>
</dbReference>
<reference evidence="4 5" key="1">
    <citation type="journal article" date="2011" name="J. Bacteriol.">
        <title>Complete genome sequence of the cellulose-degrading bacterium Cellulosilyticum lentocellum.</title>
        <authorList>
            <consortium name="US DOE Joint Genome Institute"/>
            <person name="Miller D.A."/>
            <person name="Suen G."/>
            <person name="Bruce D."/>
            <person name="Copeland A."/>
            <person name="Cheng J.F."/>
            <person name="Detter C."/>
            <person name="Goodwin L.A."/>
            <person name="Han C.S."/>
            <person name="Hauser L.J."/>
            <person name="Land M.L."/>
            <person name="Lapidus A."/>
            <person name="Lucas S."/>
            <person name="Meincke L."/>
            <person name="Pitluck S."/>
            <person name="Tapia R."/>
            <person name="Teshima H."/>
            <person name="Woyke T."/>
            <person name="Fox B.G."/>
            <person name="Angert E.R."/>
            <person name="Currie C.R."/>
        </authorList>
    </citation>
    <scope>NUCLEOTIDE SEQUENCE [LARGE SCALE GENOMIC DNA]</scope>
    <source>
        <strain evidence="5">ATCC 49066 / DSM 5427 / NCIMB 11756 / RHM5</strain>
    </source>
</reference>
<comment type="subcellular location">
    <subcellularLocation>
        <location evidence="1">Periplasm</location>
    </subcellularLocation>
</comment>
<accession>F2JP20</accession>
<dbReference type="PROSITE" id="PS51257">
    <property type="entry name" value="PROKAR_LIPOPROTEIN"/>
    <property type="match status" value="1"/>
</dbReference>
<dbReference type="Gene3D" id="3.40.190.10">
    <property type="entry name" value="Periplasmic binding protein-like II"/>
    <property type="match status" value="2"/>
</dbReference>
<proteinExistence type="inferred from homology"/>
<evidence type="ECO:0000256" key="2">
    <source>
        <dbReference type="ARBA" id="ARBA00010742"/>
    </source>
</evidence>
<dbReference type="GO" id="GO:0042597">
    <property type="term" value="C:periplasmic space"/>
    <property type="evidence" value="ECO:0007669"/>
    <property type="project" value="UniProtKB-SubCell"/>
</dbReference>
<dbReference type="eggNOG" id="COG0715">
    <property type="taxonomic scope" value="Bacteria"/>
</dbReference>
<dbReference type="SUPFAM" id="SSF53850">
    <property type="entry name" value="Periplasmic binding protein-like II"/>
    <property type="match status" value="1"/>
</dbReference>
<organism evidence="4 5">
    <name type="scientific">Cellulosilyticum lentocellum (strain ATCC 49066 / DSM 5427 / NCIMB 11756 / RHM5)</name>
    <name type="common">Clostridium lentocellum</name>
    <dbReference type="NCBI Taxonomy" id="642492"/>
    <lineage>
        <taxon>Bacteria</taxon>
        <taxon>Bacillati</taxon>
        <taxon>Bacillota</taxon>
        <taxon>Clostridia</taxon>
        <taxon>Lachnospirales</taxon>
        <taxon>Cellulosilyticaceae</taxon>
        <taxon>Cellulosilyticum</taxon>
    </lineage>
</organism>
<dbReference type="KEGG" id="cle:Clole_1914"/>
<comment type="similarity">
    <text evidence="2">Belongs to the bacterial solute-binding protein SsuA/TauA family.</text>
</comment>
<dbReference type="Pfam" id="PF13379">
    <property type="entry name" value="NMT1_2"/>
    <property type="match status" value="1"/>
</dbReference>
<gene>
    <name evidence="4" type="ordered locus">Clole_1914</name>
</gene>
<evidence type="ECO:0000313" key="4">
    <source>
        <dbReference type="EMBL" id="ADZ83634.1"/>
    </source>
</evidence>
<sequence>MRKIKSILIVTLSFILLTFGMTGCNEQGLKKVTIAEVTHSIFYAPQYVAIEAGYFKDEGIDVQLILTQGADKTMAALLSNEAQVGFMGPEASIYVYNQGSKDYAINFAQVTKRDGTFLVGRTEIDSFNFDMLKGKQIIGGRKGGMPEMTLEYVLKNQGLTLGENLAEGNTQVRTDIQFAAMGGAFVGGEGDFVTLFEPTATQLEEQGQGYILASMGQLSGEIPYTAYSALSSYMAKNPDMIQKFTNAIYKGQQYVETHTAEEIADLIAPQFKEMKKEQLVKVVQRYKDNDTWCTDPILKEESLNRLMDVMELAGELNQRPAYQELVNTTFAEEAVK</sequence>
<name>F2JP20_CELLD</name>
<dbReference type="HOGENOM" id="CLU_061540_1_0_9"/>
<dbReference type="AlphaFoldDB" id="F2JP20"/>
<dbReference type="PANTHER" id="PTHR30024">
    <property type="entry name" value="ALIPHATIC SULFONATES-BINDING PROTEIN-RELATED"/>
    <property type="match status" value="1"/>
</dbReference>
<dbReference type="Proteomes" id="UP000008467">
    <property type="component" value="Chromosome"/>
</dbReference>
<evidence type="ECO:0000256" key="1">
    <source>
        <dbReference type="ARBA" id="ARBA00004418"/>
    </source>
</evidence>
<dbReference type="RefSeq" id="WP_013656929.1">
    <property type="nucleotide sequence ID" value="NC_015275.1"/>
</dbReference>